<dbReference type="InterPro" id="IPR001279">
    <property type="entry name" value="Metallo-B-lactamas"/>
</dbReference>
<name>A0A139I7P0_9PEZI</name>
<dbReference type="EMBL" id="LFZO01000242">
    <property type="protein sequence ID" value="KXT10714.1"/>
    <property type="molecule type" value="Genomic_DNA"/>
</dbReference>
<dbReference type="OrthoDB" id="10250730at2759"/>
<evidence type="ECO:0000256" key="2">
    <source>
        <dbReference type="ARBA" id="ARBA00022723"/>
    </source>
</evidence>
<evidence type="ECO:0000256" key="4">
    <source>
        <dbReference type="ARBA" id="ARBA00022833"/>
    </source>
</evidence>
<dbReference type="SUPFAM" id="SSF56281">
    <property type="entry name" value="Metallo-hydrolase/oxidoreductase"/>
    <property type="match status" value="1"/>
</dbReference>
<dbReference type="Proteomes" id="UP000073492">
    <property type="component" value="Unassembled WGS sequence"/>
</dbReference>
<dbReference type="GO" id="GO:0046872">
    <property type="term" value="F:metal ion binding"/>
    <property type="evidence" value="ECO:0007669"/>
    <property type="project" value="UniProtKB-KW"/>
</dbReference>
<evidence type="ECO:0000256" key="1">
    <source>
        <dbReference type="ARBA" id="ARBA00007749"/>
    </source>
</evidence>
<dbReference type="Gene3D" id="3.60.15.10">
    <property type="entry name" value="Ribonuclease Z/Hydroxyacylglutathione hydrolase-like"/>
    <property type="match status" value="1"/>
</dbReference>
<feature type="domain" description="Metallo-beta-lactamase" evidence="5">
    <location>
        <begin position="54"/>
        <end position="267"/>
    </location>
</feature>
<evidence type="ECO:0000256" key="3">
    <source>
        <dbReference type="ARBA" id="ARBA00022801"/>
    </source>
</evidence>
<organism evidence="6 7">
    <name type="scientific">Pseudocercospora musae</name>
    <dbReference type="NCBI Taxonomy" id="113226"/>
    <lineage>
        <taxon>Eukaryota</taxon>
        <taxon>Fungi</taxon>
        <taxon>Dikarya</taxon>
        <taxon>Ascomycota</taxon>
        <taxon>Pezizomycotina</taxon>
        <taxon>Dothideomycetes</taxon>
        <taxon>Dothideomycetidae</taxon>
        <taxon>Mycosphaerellales</taxon>
        <taxon>Mycosphaerellaceae</taxon>
        <taxon>Pseudocercospora</taxon>
    </lineage>
</organism>
<comment type="similarity">
    <text evidence="1">Belongs to the metallo-beta-lactamase superfamily.</text>
</comment>
<keyword evidence="7" id="KW-1185">Reference proteome</keyword>
<comment type="caution">
    <text evidence="6">The sequence shown here is derived from an EMBL/GenBank/DDBJ whole genome shotgun (WGS) entry which is preliminary data.</text>
</comment>
<dbReference type="CDD" id="cd07730">
    <property type="entry name" value="metallo-hydrolase-like_MBL-fold"/>
    <property type="match status" value="1"/>
</dbReference>
<dbReference type="PANTHER" id="PTHR42978">
    <property type="entry name" value="QUORUM-QUENCHING LACTONASE YTNP-RELATED-RELATED"/>
    <property type="match status" value="1"/>
</dbReference>
<dbReference type="PANTHER" id="PTHR42978:SF5">
    <property type="entry name" value="METALLO-BETA-LACTAMASE DOMAIN-CONTAINING PROTEIN"/>
    <property type="match status" value="1"/>
</dbReference>
<dbReference type="InterPro" id="IPR036866">
    <property type="entry name" value="RibonucZ/Hydroxyglut_hydro"/>
</dbReference>
<dbReference type="GO" id="GO:0016787">
    <property type="term" value="F:hydrolase activity"/>
    <property type="evidence" value="ECO:0007669"/>
    <property type="project" value="UniProtKB-KW"/>
</dbReference>
<reference evidence="6 7" key="1">
    <citation type="submission" date="2015-07" db="EMBL/GenBank/DDBJ databases">
        <title>Comparative genomics of the Sigatoka disease complex on banana suggests a link between parallel evolutionary changes in Pseudocercospora fijiensis and Pseudocercospora eumusae and increased virulence on the banana host.</title>
        <authorList>
            <person name="Chang T.-C."/>
            <person name="Salvucci A."/>
            <person name="Crous P.W."/>
            <person name="Stergiopoulos I."/>
        </authorList>
    </citation>
    <scope>NUCLEOTIDE SEQUENCE [LARGE SCALE GENOMIC DNA]</scope>
    <source>
        <strain evidence="6 7">CBS 116634</strain>
    </source>
</reference>
<dbReference type="AlphaFoldDB" id="A0A139I7P0"/>
<keyword evidence="4" id="KW-0862">Zinc</keyword>
<keyword evidence="2" id="KW-0479">Metal-binding</keyword>
<accession>A0A139I7P0</accession>
<protein>
    <recommendedName>
        <fullName evidence="5">Metallo-beta-lactamase domain-containing protein</fullName>
    </recommendedName>
</protein>
<dbReference type="InterPro" id="IPR051013">
    <property type="entry name" value="MBL_superfamily_lactonases"/>
</dbReference>
<dbReference type="Pfam" id="PF00753">
    <property type="entry name" value="Lactamase_B"/>
    <property type="match status" value="1"/>
</dbReference>
<dbReference type="SMART" id="SM00849">
    <property type="entry name" value="Lactamase_B"/>
    <property type="match status" value="1"/>
</dbReference>
<evidence type="ECO:0000313" key="6">
    <source>
        <dbReference type="EMBL" id="KXT10714.1"/>
    </source>
</evidence>
<gene>
    <name evidence="6" type="ORF">AC579_1828</name>
</gene>
<proteinExistence type="inferred from homology"/>
<evidence type="ECO:0000313" key="7">
    <source>
        <dbReference type="Proteomes" id="UP000073492"/>
    </source>
</evidence>
<keyword evidence="3" id="KW-0378">Hydrolase</keyword>
<sequence>MSDEIQPQKAPCLDLPKGNTTCKVSIINTTCNLTVPPPTLVEPPIKGHDWLNLPTFGFLITHRSGAQVLFDLGCRTDWWNLVPHVNDVVANRVPGLNVEKDVLDILRDGGVDPDKLKALILSHWHFDHSGDLSRLAPSTEVIVGPGFNEKFQPGWPANENSVFHEADFKDRKVIEPPFNDDFKIGQYQAHDYMGDGSIYILNVPGHTTGHISALVRTTPETFVFMGGDVCHFTGVIRPTTYIPMPTNIPPETTLDSRFGTNRPCPCITFTACHPNQSSPRTTPFYQCSTGSDSWYDDPQTAMVSIRALFEFDADPNVLVMIAHDNAPLVVLKEKMFPKGGDINDWKEQGYKEKLHWGFVNELPADGVPQRETLADGLYREGKRIKDLDFNPV</sequence>
<evidence type="ECO:0000259" key="5">
    <source>
        <dbReference type="SMART" id="SM00849"/>
    </source>
</evidence>
<dbReference type="STRING" id="113226.A0A139I7P0"/>